<name>A0A2T3HL52_9SPHI</name>
<dbReference type="AlphaFoldDB" id="A0A2T3HL52"/>
<dbReference type="Proteomes" id="UP000240912">
    <property type="component" value="Unassembled WGS sequence"/>
</dbReference>
<dbReference type="RefSeq" id="WP_107215432.1">
    <property type="nucleotide sequence ID" value="NZ_KZ686269.1"/>
</dbReference>
<evidence type="ECO:0000313" key="2">
    <source>
        <dbReference type="Proteomes" id="UP000240912"/>
    </source>
</evidence>
<gene>
    <name evidence="1" type="ORF">C7T94_11270</name>
</gene>
<evidence type="ECO:0000313" key="1">
    <source>
        <dbReference type="EMBL" id="PST83172.1"/>
    </source>
</evidence>
<organism evidence="1 2">
    <name type="scientific">Pedobacter yulinensis</name>
    <dbReference type="NCBI Taxonomy" id="2126353"/>
    <lineage>
        <taxon>Bacteria</taxon>
        <taxon>Pseudomonadati</taxon>
        <taxon>Bacteroidota</taxon>
        <taxon>Sphingobacteriia</taxon>
        <taxon>Sphingobacteriales</taxon>
        <taxon>Sphingobacteriaceae</taxon>
        <taxon>Pedobacter</taxon>
    </lineage>
</organism>
<reference evidence="1 2" key="1">
    <citation type="submission" date="2018-03" db="EMBL/GenBank/DDBJ databases">
        <authorList>
            <person name="Keele B.F."/>
        </authorList>
    </citation>
    <scope>NUCLEOTIDE SEQUENCE [LARGE SCALE GENOMIC DNA]</scope>
    <source>
        <strain evidence="1 2">YL28-9</strain>
    </source>
</reference>
<keyword evidence="2" id="KW-1185">Reference proteome</keyword>
<dbReference type="EMBL" id="PYLS01000005">
    <property type="protein sequence ID" value="PST83172.1"/>
    <property type="molecule type" value="Genomic_DNA"/>
</dbReference>
<protein>
    <submittedName>
        <fullName evidence="1">Uncharacterized protein</fullName>
    </submittedName>
</protein>
<comment type="caution">
    <text evidence="1">The sequence shown here is derived from an EMBL/GenBank/DDBJ whole genome shotgun (WGS) entry which is preliminary data.</text>
</comment>
<accession>A0A2T3HL52</accession>
<sequence length="468" mass="51537">MLDDALKAQIKDKLTGYLTKGVSTVLSGAGGTALKMILNLLAEGTVDPTAAMLEKIYDELNAIKDKIKNLPHATSVFVIYETAINDAQLYTETIGDLLDFNEEREALFGSYEAYLSSLGAEQWQTMAKFLTIEPKETYYSFINGILRAAYGINIANITQVKADAVIPFGDSSKSYARVVSETDLDSIPANFYEFVDTQISIRNAVFTATSGVILCAQLVLKTFQDVVDSRQGKGVLRADALALDSRLMDKIAATLNNPETKLNFMTTEQRPIPNILTKLLIPVLQAPQYLCGNAYTLFNAIISKQKVRLQNIARKKYLVLSGPEGFSLANRIAGTCDYWGTDFSDTAISWTVEFTDPRNSIVTITGPGIGYLYMFNPDPVVSNKIWVSPSKTNFGEVGARVKNSYYWQLQLVPAGSTKSGPGAFLFTLTNTKEDKALVNRIFLVGSDEAGSYKLDKYDGNHQWNLVPV</sequence>
<proteinExistence type="predicted"/>